<keyword evidence="2" id="KW-1185">Reference proteome</keyword>
<proteinExistence type="predicted"/>
<accession>A0ABV0UXT1</accession>
<organism evidence="1 2">
    <name type="scientific">Ilyodon furcidens</name>
    <name type="common">goldbreast splitfin</name>
    <dbReference type="NCBI Taxonomy" id="33524"/>
    <lineage>
        <taxon>Eukaryota</taxon>
        <taxon>Metazoa</taxon>
        <taxon>Chordata</taxon>
        <taxon>Craniata</taxon>
        <taxon>Vertebrata</taxon>
        <taxon>Euteleostomi</taxon>
        <taxon>Actinopterygii</taxon>
        <taxon>Neopterygii</taxon>
        <taxon>Teleostei</taxon>
        <taxon>Neoteleostei</taxon>
        <taxon>Acanthomorphata</taxon>
        <taxon>Ovalentaria</taxon>
        <taxon>Atherinomorphae</taxon>
        <taxon>Cyprinodontiformes</taxon>
        <taxon>Goodeidae</taxon>
        <taxon>Ilyodon</taxon>
    </lineage>
</organism>
<evidence type="ECO:0000313" key="1">
    <source>
        <dbReference type="EMBL" id="MEQ2249509.1"/>
    </source>
</evidence>
<dbReference type="EMBL" id="JAHRIQ010085474">
    <property type="protein sequence ID" value="MEQ2249509.1"/>
    <property type="molecule type" value="Genomic_DNA"/>
</dbReference>
<name>A0ABV0UXT1_9TELE</name>
<reference evidence="1 2" key="1">
    <citation type="submission" date="2021-06" db="EMBL/GenBank/DDBJ databases">
        <authorList>
            <person name="Palmer J.M."/>
        </authorList>
    </citation>
    <scope>NUCLEOTIDE SEQUENCE [LARGE SCALE GENOMIC DNA]</scope>
    <source>
        <strain evidence="2">if_2019</strain>
        <tissue evidence="1">Muscle</tissue>
    </source>
</reference>
<comment type="caution">
    <text evidence="1">The sequence shown here is derived from an EMBL/GenBank/DDBJ whole genome shotgun (WGS) entry which is preliminary data.</text>
</comment>
<sequence length="110" mass="11539">MGPPSPSPPPCPVPCLCSEAVCCGSTNARVRRKACTSHGPNACQRRGRGYEGGDVCLSSGMGSLGGARCSVALGYFGVWPRVKDDLEQSEVDYLVGCKELMTVGNRLGFI</sequence>
<evidence type="ECO:0000313" key="2">
    <source>
        <dbReference type="Proteomes" id="UP001482620"/>
    </source>
</evidence>
<dbReference type="Proteomes" id="UP001482620">
    <property type="component" value="Unassembled WGS sequence"/>
</dbReference>
<gene>
    <name evidence="1" type="ORF">ILYODFUR_030022</name>
</gene>
<protein>
    <submittedName>
        <fullName evidence="1">Uncharacterized protein</fullName>
    </submittedName>
</protein>